<evidence type="ECO:0000313" key="5">
    <source>
        <dbReference type="Proteomes" id="UP000001646"/>
    </source>
</evidence>
<dbReference type="InterPro" id="IPR002110">
    <property type="entry name" value="Ankyrin_rpt"/>
</dbReference>
<dbReference type="GO" id="GO:0008285">
    <property type="term" value="P:negative regulation of cell population proliferation"/>
    <property type="evidence" value="ECO:0000318"/>
    <property type="project" value="GO_Central"/>
</dbReference>
<dbReference type="PROSITE" id="PS50088">
    <property type="entry name" value="ANK_REPEAT"/>
    <property type="match status" value="1"/>
</dbReference>
<evidence type="ECO:0000256" key="1">
    <source>
        <dbReference type="ARBA" id="ARBA00022737"/>
    </source>
</evidence>
<dbReference type="SUPFAM" id="SSF48403">
    <property type="entry name" value="Ankyrin repeat"/>
    <property type="match status" value="1"/>
</dbReference>
<dbReference type="RefSeq" id="XP_003216666.1">
    <property type="nucleotide sequence ID" value="XM_003216618.3"/>
</dbReference>
<dbReference type="InterPro" id="IPR050776">
    <property type="entry name" value="Ank_Repeat/CDKN_Inhibitor"/>
</dbReference>
<reference evidence="4" key="3">
    <citation type="submission" date="2025-09" db="UniProtKB">
        <authorList>
            <consortium name="Ensembl"/>
        </authorList>
    </citation>
    <scope>IDENTIFICATION</scope>
</reference>
<dbReference type="Gene3D" id="1.25.40.20">
    <property type="entry name" value="Ankyrin repeat-containing domain"/>
    <property type="match status" value="1"/>
</dbReference>
<keyword evidence="2 3" id="KW-0040">ANK repeat</keyword>
<keyword evidence="1" id="KW-0677">Repeat</keyword>
<dbReference type="KEGG" id="acs:100562668"/>
<dbReference type="SMR" id="G1KU33"/>
<dbReference type="PROSITE" id="PS50297">
    <property type="entry name" value="ANK_REP_REGION"/>
    <property type="match status" value="1"/>
</dbReference>
<dbReference type="InParanoid" id="G1KU33"/>
<dbReference type="FunCoup" id="G1KU33">
    <property type="interactions" value="103"/>
</dbReference>
<dbReference type="AlphaFoldDB" id="G1KU33"/>
<keyword evidence="5" id="KW-1185">Reference proteome</keyword>
<protein>
    <submittedName>
        <fullName evidence="4">Uncharacterized protein</fullName>
    </submittedName>
</protein>
<dbReference type="OrthoDB" id="539213at2759"/>
<feature type="repeat" description="ANK" evidence="3">
    <location>
        <begin position="70"/>
        <end position="102"/>
    </location>
</feature>
<evidence type="ECO:0000256" key="2">
    <source>
        <dbReference type="ARBA" id="ARBA00023043"/>
    </source>
</evidence>
<proteinExistence type="predicted"/>
<organism evidence="4 5">
    <name type="scientific">Anolis carolinensis</name>
    <name type="common">Green anole</name>
    <name type="synonym">American chameleon</name>
    <dbReference type="NCBI Taxonomy" id="28377"/>
    <lineage>
        <taxon>Eukaryota</taxon>
        <taxon>Metazoa</taxon>
        <taxon>Chordata</taxon>
        <taxon>Craniata</taxon>
        <taxon>Vertebrata</taxon>
        <taxon>Euteleostomi</taxon>
        <taxon>Lepidosauria</taxon>
        <taxon>Squamata</taxon>
        <taxon>Bifurcata</taxon>
        <taxon>Unidentata</taxon>
        <taxon>Episquamata</taxon>
        <taxon>Toxicofera</taxon>
        <taxon>Iguania</taxon>
        <taxon>Dactyloidae</taxon>
        <taxon>Anolis</taxon>
    </lineage>
</organism>
<dbReference type="Proteomes" id="UP000001646">
    <property type="component" value="Chromosome 2"/>
</dbReference>
<name>G1KU33_ANOCA</name>
<dbReference type="Bgee" id="ENSACAG00000017544">
    <property type="expression patterns" value="Expressed in lung and 6 other cell types or tissues"/>
</dbReference>
<dbReference type="GO" id="GO:0005634">
    <property type="term" value="C:nucleus"/>
    <property type="evidence" value="ECO:0000318"/>
    <property type="project" value="GO_Central"/>
</dbReference>
<dbReference type="GeneID" id="100562668"/>
<reference evidence="4 5" key="1">
    <citation type="submission" date="2009-12" db="EMBL/GenBank/DDBJ databases">
        <title>The Genome Sequence of Anolis carolinensis (Green Anole Lizard).</title>
        <authorList>
            <consortium name="The Genome Sequencing Platform"/>
            <person name="Di Palma F."/>
            <person name="Alfoldi J."/>
            <person name="Heiman D."/>
            <person name="Young S."/>
            <person name="Grabherr M."/>
            <person name="Johnson J."/>
            <person name="Lander E.S."/>
            <person name="Lindblad-Toh K."/>
        </authorList>
    </citation>
    <scope>NUCLEOTIDE SEQUENCE [LARGE SCALE GENOMIC DNA]</scope>
    <source>
        <strain evidence="4 5">JBL SC #1</strain>
    </source>
</reference>
<dbReference type="GO" id="GO:0005737">
    <property type="term" value="C:cytoplasm"/>
    <property type="evidence" value="ECO:0000318"/>
    <property type="project" value="GO_Central"/>
</dbReference>
<evidence type="ECO:0000256" key="3">
    <source>
        <dbReference type="PROSITE-ProRule" id="PRU00023"/>
    </source>
</evidence>
<sequence length="127" mass="13706">MEPGYWAHQLGNAAARGDVQAVKMLLERGTDPNAVNFYGRTPIQVMMMGSPQIAALLLEAGANPNRPDPSGFLPTHDAAREGFLDTIKVLHQGGARLNLPDAQGRLPIDLAQEEGHSHVVQFLLSQT</sequence>
<dbReference type="GO" id="GO:0004861">
    <property type="term" value="F:cyclin-dependent protein serine/threonine kinase inhibitor activity"/>
    <property type="evidence" value="ECO:0000318"/>
    <property type="project" value="GO_Central"/>
</dbReference>
<dbReference type="InterPro" id="IPR036770">
    <property type="entry name" value="Ankyrin_rpt-contain_sf"/>
</dbReference>
<dbReference type="SMART" id="SM00248">
    <property type="entry name" value="ANK"/>
    <property type="match status" value="3"/>
</dbReference>
<dbReference type="GeneTree" id="ENSGT00940000159801"/>
<reference evidence="4" key="2">
    <citation type="submission" date="2025-08" db="UniProtKB">
        <authorList>
            <consortium name="Ensembl"/>
        </authorList>
    </citation>
    <scope>IDENTIFICATION</scope>
</reference>
<dbReference type="PANTHER" id="PTHR24201:SF8">
    <property type="entry name" value="CYCLIN-DEPENDENT KINASE 4 INHIBITOR B"/>
    <property type="match status" value="1"/>
</dbReference>
<dbReference type="HOGENOM" id="CLU_000134_37_1_1"/>
<evidence type="ECO:0000313" key="4">
    <source>
        <dbReference type="Ensembl" id="ENSACAP00000017269.3"/>
    </source>
</evidence>
<dbReference type="STRING" id="28377.ENSACAP00000017269"/>
<accession>G1KU33</accession>
<dbReference type="Pfam" id="PF12796">
    <property type="entry name" value="Ank_2"/>
    <property type="match status" value="1"/>
</dbReference>
<gene>
    <name evidence="4" type="primary">LOC100562668</name>
</gene>
<dbReference type="Ensembl" id="ENSACAT00000017609.3">
    <property type="protein sequence ID" value="ENSACAP00000017269.3"/>
    <property type="gene ID" value="ENSACAG00000017544.3"/>
</dbReference>
<dbReference type="GO" id="GO:2000045">
    <property type="term" value="P:regulation of G1/S transition of mitotic cell cycle"/>
    <property type="evidence" value="ECO:0000318"/>
    <property type="project" value="GO_Central"/>
</dbReference>
<dbReference type="PANTHER" id="PTHR24201">
    <property type="entry name" value="ANK_REP_REGION DOMAIN-CONTAINING PROTEIN"/>
    <property type="match status" value="1"/>
</dbReference>
<dbReference type="eggNOG" id="KOG0504">
    <property type="taxonomic scope" value="Eukaryota"/>
</dbReference>